<dbReference type="SUPFAM" id="SSF55961">
    <property type="entry name" value="Bet v1-like"/>
    <property type="match status" value="2"/>
</dbReference>
<dbReference type="EMBL" id="LT629695">
    <property type="protein sequence ID" value="SDH58445.1"/>
    <property type="molecule type" value="Genomic_DNA"/>
</dbReference>
<dbReference type="Gene3D" id="3.30.530.20">
    <property type="match status" value="2"/>
</dbReference>
<proteinExistence type="inferred from homology"/>
<feature type="domain" description="Activator of Hsp90 ATPase homologue 1/2-like C-terminal" evidence="2">
    <location>
        <begin position="177"/>
        <end position="301"/>
    </location>
</feature>
<sequence>MTVPTIGVVRALTGSPDRPVVDVERRLAMPPAEVWDALVQPERLARWLGTIESGERPPVGGAFGLRLGDEPGDRADCRLLECDPERGIAIAWRWTGEPDSVVRVTVDAVEGGSVLRLRHELVAPQPVPDYGAGWEAHLDGLGDDLAGLAPRPFAMPAHETWTRIADGVLEVGRDVAAPIDAVWAAFASAEGLRTWWWRHWADTTIEADVRPGGALRIAAPAAGIVLTGEVLTASDHHLAATWTWTDADGTSADEAFDVRLTATDAGTRVTVRHSGPWADDAPAESYRQGWEFVLGELAAVVGA</sequence>
<keyword evidence="4" id="KW-1185">Reference proteome</keyword>
<name>A0A1G8DLH1_9MICO</name>
<dbReference type="OrthoDB" id="8117292at2"/>
<dbReference type="Pfam" id="PF08327">
    <property type="entry name" value="AHSA1"/>
    <property type="match status" value="2"/>
</dbReference>
<dbReference type="AlphaFoldDB" id="A0A1G8DLH1"/>
<dbReference type="RefSeq" id="WP_092504151.1">
    <property type="nucleotide sequence ID" value="NZ_LT629695.1"/>
</dbReference>
<dbReference type="CDD" id="cd07814">
    <property type="entry name" value="SRPBCC_CalC_Aha1-like"/>
    <property type="match status" value="1"/>
</dbReference>
<reference evidence="4" key="1">
    <citation type="submission" date="2016-10" db="EMBL/GenBank/DDBJ databases">
        <authorList>
            <person name="Varghese N."/>
            <person name="Submissions S."/>
        </authorList>
    </citation>
    <scope>NUCLEOTIDE SEQUENCE [LARGE SCALE GENOMIC DNA]</scope>
    <source>
        <strain evidence="4">DSM 22002</strain>
    </source>
</reference>
<dbReference type="Proteomes" id="UP000198822">
    <property type="component" value="Chromosome I"/>
</dbReference>
<evidence type="ECO:0000256" key="1">
    <source>
        <dbReference type="ARBA" id="ARBA00006817"/>
    </source>
</evidence>
<dbReference type="InterPro" id="IPR023393">
    <property type="entry name" value="START-like_dom_sf"/>
</dbReference>
<evidence type="ECO:0000313" key="3">
    <source>
        <dbReference type="EMBL" id="SDH58445.1"/>
    </source>
</evidence>
<gene>
    <name evidence="3" type="ORF">SAMN04489720_1689</name>
</gene>
<comment type="similarity">
    <text evidence="1">Belongs to the AHA1 family.</text>
</comment>
<evidence type="ECO:0000259" key="2">
    <source>
        <dbReference type="Pfam" id="PF08327"/>
    </source>
</evidence>
<dbReference type="InterPro" id="IPR013538">
    <property type="entry name" value="ASHA1/2-like_C"/>
</dbReference>
<protein>
    <submittedName>
        <fullName evidence="3">Uncharacterized conserved protein YndB, AHSA1/START domain</fullName>
    </submittedName>
</protein>
<dbReference type="STRING" id="399736.SAMN04489720_1689"/>
<feature type="domain" description="Activator of Hsp90 ATPase homologue 1/2-like C-terminal" evidence="2">
    <location>
        <begin position="29"/>
        <end position="141"/>
    </location>
</feature>
<organism evidence="3 4">
    <name type="scientific">Agrococcus jejuensis</name>
    <dbReference type="NCBI Taxonomy" id="399736"/>
    <lineage>
        <taxon>Bacteria</taxon>
        <taxon>Bacillati</taxon>
        <taxon>Actinomycetota</taxon>
        <taxon>Actinomycetes</taxon>
        <taxon>Micrococcales</taxon>
        <taxon>Microbacteriaceae</taxon>
        <taxon>Agrococcus</taxon>
    </lineage>
</organism>
<evidence type="ECO:0000313" key="4">
    <source>
        <dbReference type="Proteomes" id="UP000198822"/>
    </source>
</evidence>
<accession>A0A1G8DLH1</accession>